<reference evidence="1" key="1">
    <citation type="submission" date="2021-01" db="EMBL/GenBank/DDBJ databases">
        <authorList>
            <person name="Lovell J.T."/>
            <person name="Bentley N."/>
            <person name="Bhattarai G."/>
            <person name="Jenkins J.W."/>
            <person name="Sreedasyam A."/>
            <person name="Alarcon Y."/>
            <person name="Bock C."/>
            <person name="Boston L."/>
            <person name="Carlson J."/>
            <person name="Cervantes K."/>
            <person name="Clermont K."/>
            <person name="Krom N."/>
            <person name="Kubenka K."/>
            <person name="Mamidi S."/>
            <person name="Mattison C."/>
            <person name="Monteros M."/>
            <person name="Pisani C."/>
            <person name="Plott C."/>
            <person name="Rajasekar S."/>
            <person name="Rhein H.S."/>
            <person name="Rohla C."/>
            <person name="Song M."/>
            <person name="Hilaire R.S."/>
            <person name="Shu S."/>
            <person name="Wells L."/>
            <person name="Wang X."/>
            <person name="Webber J."/>
            <person name="Heerema R.J."/>
            <person name="Klein P."/>
            <person name="Conner P."/>
            <person name="Grauke L."/>
            <person name="Grimwood J."/>
            <person name="Schmutz J."/>
            <person name="Randall J.J."/>
        </authorList>
    </citation>
    <scope>NUCLEOTIDE SEQUENCE</scope>
    <source>
        <tissue evidence="1">Leaf</tissue>
    </source>
</reference>
<comment type="caution">
    <text evidence="1">The sequence shown here is derived from an EMBL/GenBank/DDBJ whole genome shotgun (WGS) entry which is preliminary data.</text>
</comment>
<dbReference type="Proteomes" id="UP000811246">
    <property type="component" value="Chromosome 1"/>
</dbReference>
<sequence length="110" mass="12903">MGCIMIGPPRAIDPTCSEDAEAKQCKRLVGMHRSWGFCCLLGMCLFSLLFAPRSCFFCWVVTLWPPCRHHVKVTRHHRMVGCIVVRQHGNQFWILSRQEWELVGENRWSW</sequence>
<dbReference type="EMBL" id="CM031825">
    <property type="protein sequence ID" value="KAG6735062.1"/>
    <property type="molecule type" value="Genomic_DNA"/>
</dbReference>
<proteinExistence type="predicted"/>
<evidence type="ECO:0000313" key="2">
    <source>
        <dbReference type="Proteomes" id="UP000811246"/>
    </source>
</evidence>
<evidence type="ECO:0000313" key="1">
    <source>
        <dbReference type="EMBL" id="KAG6735062.1"/>
    </source>
</evidence>
<protein>
    <submittedName>
        <fullName evidence="1">Uncharacterized protein</fullName>
    </submittedName>
</protein>
<name>A0A922GBW3_CARIL</name>
<accession>A0A922GBW3</accession>
<organism evidence="1 2">
    <name type="scientific">Carya illinoinensis</name>
    <name type="common">Pecan</name>
    <dbReference type="NCBI Taxonomy" id="32201"/>
    <lineage>
        <taxon>Eukaryota</taxon>
        <taxon>Viridiplantae</taxon>
        <taxon>Streptophyta</taxon>
        <taxon>Embryophyta</taxon>
        <taxon>Tracheophyta</taxon>
        <taxon>Spermatophyta</taxon>
        <taxon>Magnoliopsida</taxon>
        <taxon>eudicotyledons</taxon>
        <taxon>Gunneridae</taxon>
        <taxon>Pentapetalae</taxon>
        <taxon>rosids</taxon>
        <taxon>fabids</taxon>
        <taxon>Fagales</taxon>
        <taxon>Juglandaceae</taxon>
        <taxon>Carya</taxon>
    </lineage>
</organism>
<gene>
    <name evidence="1" type="ORF">I3842_01G301700</name>
</gene>
<dbReference type="AlphaFoldDB" id="A0A922GBW3"/>